<reference evidence="4" key="1">
    <citation type="submission" date="2017-02" db="UniProtKB">
        <authorList>
            <consortium name="WormBaseParasite"/>
        </authorList>
    </citation>
    <scope>IDENTIFICATION</scope>
</reference>
<dbReference type="AlphaFoldDB" id="A0A0N5CAN8"/>
<dbReference type="PROSITE" id="PS50181">
    <property type="entry name" value="FBOX"/>
    <property type="match status" value="1"/>
</dbReference>
<proteinExistence type="predicted"/>
<dbReference type="Proteomes" id="UP000046392">
    <property type="component" value="Unplaced"/>
</dbReference>
<evidence type="ECO:0000313" key="4">
    <source>
        <dbReference type="WBParaSite" id="SPAL_0001495800.1"/>
    </source>
</evidence>
<keyword evidence="1" id="KW-1133">Transmembrane helix</keyword>
<dbReference type="SUPFAM" id="SSF81383">
    <property type="entry name" value="F-box domain"/>
    <property type="match status" value="1"/>
</dbReference>
<keyword evidence="1" id="KW-0472">Membrane</keyword>
<dbReference type="Pfam" id="PF00646">
    <property type="entry name" value="F-box"/>
    <property type="match status" value="1"/>
</dbReference>
<feature type="domain" description="F-box" evidence="2">
    <location>
        <begin position="16"/>
        <end position="66"/>
    </location>
</feature>
<name>A0A0N5CAN8_STREA</name>
<dbReference type="WBParaSite" id="SPAL_0001495800.1">
    <property type="protein sequence ID" value="SPAL_0001495800.1"/>
    <property type="gene ID" value="SPAL_0001495800"/>
</dbReference>
<evidence type="ECO:0000256" key="1">
    <source>
        <dbReference type="SAM" id="Phobius"/>
    </source>
</evidence>
<feature type="transmembrane region" description="Helical" evidence="1">
    <location>
        <begin position="355"/>
        <end position="379"/>
    </location>
</feature>
<evidence type="ECO:0000313" key="3">
    <source>
        <dbReference type="Proteomes" id="UP000046392"/>
    </source>
</evidence>
<organism evidence="3 4">
    <name type="scientific">Strongyloides papillosus</name>
    <name type="common">Intestinal threadworm</name>
    <dbReference type="NCBI Taxonomy" id="174720"/>
    <lineage>
        <taxon>Eukaryota</taxon>
        <taxon>Metazoa</taxon>
        <taxon>Ecdysozoa</taxon>
        <taxon>Nematoda</taxon>
        <taxon>Chromadorea</taxon>
        <taxon>Rhabditida</taxon>
        <taxon>Tylenchina</taxon>
        <taxon>Panagrolaimomorpha</taxon>
        <taxon>Strongyloidoidea</taxon>
        <taxon>Strongyloididae</taxon>
        <taxon>Strongyloides</taxon>
    </lineage>
</organism>
<dbReference type="InterPro" id="IPR036047">
    <property type="entry name" value="F-box-like_dom_sf"/>
</dbReference>
<dbReference type="SMART" id="SM00256">
    <property type="entry name" value="FBOX"/>
    <property type="match status" value="1"/>
</dbReference>
<sequence length="381" mass="45435">MFSRMRCKELTTVKDNPPLTSLPNEILLIIFTNLDWRSLEILKLTSKSLYNLIEYTYLPTKFVEEIELRSYSTVDNSLRISFAIKTNKHQIEINDIPFYIKKKYTYIDKIEKILEKYCLRSVPKINIHIKDDSIVFDLLNRYFQYGTEVGCLKIFIEKSPVFKSFSRFMDKMKYVKCLIIECLCFDNQKIYTNYVFSIERDLKKLIINECRCCVFVNQKMITQLFENNPNIKLVKMNSNSDDIDKLIINYVTSRPDKGDNGKCHHPLFKLYLPFNEERIVKSEFNRLFPSESYIYQDYKNKDTYNTSTFGALKICSNGCHFKEIVIDCSEIFYNQLYEDEFSLYEHFIVDNIFEIFLVSIIFFVILLLFFIVLIIRFLITL</sequence>
<keyword evidence="1" id="KW-0812">Transmembrane</keyword>
<protein>
    <submittedName>
        <fullName evidence="4">F-box domain-containing protein</fullName>
    </submittedName>
</protein>
<dbReference type="CDD" id="cd09917">
    <property type="entry name" value="F-box_SF"/>
    <property type="match status" value="1"/>
</dbReference>
<dbReference type="Gene3D" id="1.20.1280.50">
    <property type="match status" value="1"/>
</dbReference>
<dbReference type="InterPro" id="IPR001810">
    <property type="entry name" value="F-box_dom"/>
</dbReference>
<accession>A0A0N5CAN8</accession>
<keyword evidence="3" id="KW-1185">Reference proteome</keyword>
<evidence type="ECO:0000259" key="2">
    <source>
        <dbReference type="PROSITE" id="PS50181"/>
    </source>
</evidence>